<keyword evidence="5" id="KW-0406">Ion transport</keyword>
<accession>T1D1V4</accession>
<evidence type="ECO:0000259" key="10">
    <source>
        <dbReference type="Pfam" id="PF07715"/>
    </source>
</evidence>
<dbReference type="GO" id="GO:0015889">
    <property type="term" value="P:cobalamin transport"/>
    <property type="evidence" value="ECO:0007669"/>
    <property type="project" value="TreeGrafter"/>
</dbReference>
<evidence type="ECO:0000256" key="8">
    <source>
        <dbReference type="ARBA" id="ARBA00023237"/>
    </source>
</evidence>
<evidence type="ECO:0000256" key="4">
    <source>
        <dbReference type="ARBA" id="ARBA00022729"/>
    </source>
</evidence>
<dbReference type="EMBL" id="AUZY01001064">
    <property type="protein sequence ID" value="EQD76410.1"/>
    <property type="molecule type" value="Genomic_DNA"/>
</dbReference>
<feature type="domain" description="TonB-dependent receptor plug" evidence="10">
    <location>
        <begin position="42"/>
        <end position="148"/>
    </location>
</feature>
<evidence type="ECO:0000256" key="2">
    <source>
        <dbReference type="ARBA" id="ARBA00022448"/>
    </source>
</evidence>
<evidence type="ECO:0000256" key="3">
    <source>
        <dbReference type="ARBA" id="ARBA00022692"/>
    </source>
</evidence>
<sequence length="600" mass="65838">MNIRHFLPGLALGALVSTGLACASPTLLAPIVVTATRTPIPLDQIPQPVIVITRREIRESGAETVPGLIRFYAGLDVSVSGGPGQPASVFIRGANSSQTLVLLNGVKVNGGNIGEPPLQNISLSAIQRIVIVEGPTAALYGSDGIGGVIDIITRGHARRFHAHVALGAGRFGTTTESAGASDGNSSIQGGVDIHHEQTDGFPPVTASPLSAGFENTTIQAFLRARVPTGHLELRQWQSTGQSDYLSYNLTPLSEDYNDRALSLAFDSQPVQDWTSEWLISRYVNRLDQNQGPDFALTRRYALNWQNNVRLSKTDLLTVGLYLQDARTASLVYGTAYDVHTWGRAVYVEDDWHTGPSRLLLSVRRSDDEDFGSHNEWNLGWNEALGARSRIDLSWGSGFRAPSAEDRFGFGGNPNLLPESSHEVDLGFHYRWPEVGHFGIDGYEDILTNLIIYLNPTAQYPEGINENVGRARIQGVDLTYAQRFGHWHVRAEAVLQNPRDLVTGQTLARRARRSLTAALHYTQRLWYAGAEWLATGPRPDSPYTTTIDPGYVVTNAVAGVHLADHWIASLRLVNVFGVQYTEVAGYETEGRALFVRVIWHY</sequence>
<dbReference type="PANTHER" id="PTHR30069">
    <property type="entry name" value="TONB-DEPENDENT OUTER MEMBRANE RECEPTOR"/>
    <property type="match status" value="1"/>
</dbReference>
<keyword evidence="4" id="KW-0732">Signal</keyword>
<evidence type="ECO:0000256" key="7">
    <source>
        <dbReference type="ARBA" id="ARBA00023136"/>
    </source>
</evidence>
<reference evidence="11" key="1">
    <citation type="submission" date="2013-08" db="EMBL/GenBank/DDBJ databases">
        <authorList>
            <person name="Mendez C."/>
            <person name="Richter M."/>
            <person name="Ferrer M."/>
            <person name="Sanchez J."/>
        </authorList>
    </citation>
    <scope>NUCLEOTIDE SEQUENCE</scope>
</reference>
<dbReference type="InterPro" id="IPR000531">
    <property type="entry name" value="Beta-barrel_TonB"/>
</dbReference>
<dbReference type="PROSITE" id="PS52016">
    <property type="entry name" value="TONB_DEPENDENT_REC_3"/>
    <property type="match status" value="1"/>
</dbReference>
<reference evidence="11" key="2">
    <citation type="journal article" date="2014" name="ISME J.">
        <title>Microbial stratification in low pH oxic and suboxic macroscopic growths along an acid mine drainage.</title>
        <authorList>
            <person name="Mendez-Garcia C."/>
            <person name="Mesa V."/>
            <person name="Sprenger R.R."/>
            <person name="Richter M."/>
            <person name="Diez M.S."/>
            <person name="Solano J."/>
            <person name="Bargiela R."/>
            <person name="Golyshina O.V."/>
            <person name="Manteca A."/>
            <person name="Ramos J.L."/>
            <person name="Gallego J.R."/>
            <person name="Llorente I."/>
            <person name="Martins Dos Santos V.A."/>
            <person name="Jensen O.N."/>
            <person name="Pelaez A.I."/>
            <person name="Sanchez J."/>
            <person name="Ferrer M."/>
        </authorList>
    </citation>
    <scope>NUCLEOTIDE SEQUENCE</scope>
</reference>
<name>T1D1V4_9ZZZZ</name>
<dbReference type="GO" id="GO:0009279">
    <property type="term" value="C:cell outer membrane"/>
    <property type="evidence" value="ECO:0007669"/>
    <property type="project" value="UniProtKB-SubCell"/>
</dbReference>
<comment type="subcellular location">
    <subcellularLocation>
        <location evidence="1">Cell outer membrane</location>
        <topology evidence="1">Multi-pass membrane protein</topology>
    </subcellularLocation>
</comment>
<dbReference type="Pfam" id="PF00593">
    <property type="entry name" value="TonB_dep_Rec_b-barrel"/>
    <property type="match status" value="1"/>
</dbReference>
<evidence type="ECO:0000256" key="6">
    <source>
        <dbReference type="ARBA" id="ARBA00023077"/>
    </source>
</evidence>
<dbReference type="InterPro" id="IPR037066">
    <property type="entry name" value="Plug_dom_sf"/>
</dbReference>
<dbReference type="InterPro" id="IPR036942">
    <property type="entry name" value="Beta-barrel_TonB_sf"/>
</dbReference>
<evidence type="ECO:0000313" key="11">
    <source>
        <dbReference type="EMBL" id="EQD76410.1"/>
    </source>
</evidence>
<keyword evidence="7" id="KW-0472">Membrane</keyword>
<gene>
    <name evidence="11" type="ORF">B1B_01704</name>
</gene>
<dbReference type="AlphaFoldDB" id="T1D1V4"/>
<keyword evidence="11" id="KW-0675">Receptor</keyword>
<evidence type="ECO:0000256" key="1">
    <source>
        <dbReference type="ARBA" id="ARBA00004571"/>
    </source>
</evidence>
<protein>
    <submittedName>
        <fullName evidence="11">Vitamin B12 receptor BtuB</fullName>
    </submittedName>
</protein>
<dbReference type="SUPFAM" id="SSF56935">
    <property type="entry name" value="Porins"/>
    <property type="match status" value="1"/>
</dbReference>
<dbReference type="InterPro" id="IPR012910">
    <property type="entry name" value="Plug_dom"/>
</dbReference>
<comment type="caution">
    <text evidence="11">The sequence shown here is derived from an EMBL/GenBank/DDBJ whole genome shotgun (WGS) entry which is preliminary data.</text>
</comment>
<dbReference type="InterPro" id="IPR039426">
    <property type="entry name" value="TonB-dep_rcpt-like"/>
</dbReference>
<dbReference type="Pfam" id="PF07715">
    <property type="entry name" value="Plug"/>
    <property type="match status" value="1"/>
</dbReference>
<dbReference type="Gene3D" id="2.40.170.20">
    <property type="entry name" value="TonB-dependent receptor, beta-barrel domain"/>
    <property type="match status" value="1"/>
</dbReference>
<dbReference type="Gene3D" id="2.170.130.10">
    <property type="entry name" value="TonB-dependent receptor, plug domain"/>
    <property type="match status" value="1"/>
</dbReference>
<keyword evidence="6" id="KW-0798">TonB box</keyword>
<dbReference type="PANTHER" id="PTHR30069:SF53">
    <property type="entry name" value="COLICIN I RECEPTOR-RELATED"/>
    <property type="match status" value="1"/>
</dbReference>
<keyword evidence="3" id="KW-0812">Transmembrane</keyword>
<proteinExistence type="predicted"/>
<feature type="domain" description="TonB-dependent receptor-like beta-barrel" evidence="9">
    <location>
        <begin position="230"/>
        <end position="573"/>
    </location>
</feature>
<organism evidence="11">
    <name type="scientific">mine drainage metagenome</name>
    <dbReference type="NCBI Taxonomy" id="410659"/>
    <lineage>
        <taxon>unclassified sequences</taxon>
        <taxon>metagenomes</taxon>
        <taxon>ecological metagenomes</taxon>
    </lineage>
</organism>
<dbReference type="GO" id="GO:0006811">
    <property type="term" value="P:monoatomic ion transport"/>
    <property type="evidence" value="ECO:0007669"/>
    <property type="project" value="UniProtKB-KW"/>
</dbReference>
<dbReference type="PROSITE" id="PS51257">
    <property type="entry name" value="PROKAR_LIPOPROTEIN"/>
    <property type="match status" value="1"/>
</dbReference>
<keyword evidence="8" id="KW-0998">Cell outer membrane</keyword>
<evidence type="ECO:0000259" key="9">
    <source>
        <dbReference type="Pfam" id="PF00593"/>
    </source>
</evidence>
<evidence type="ECO:0000256" key="5">
    <source>
        <dbReference type="ARBA" id="ARBA00023065"/>
    </source>
</evidence>
<keyword evidence="2" id="KW-0813">Transport</keyword>